<evidence type="ECO:0000259" key="7">
    <source>
        <dbReference type="Pfam" id="PF25990"/>
    </source>
</evidence>
<dbReference type="SUPFAM" id="SSF111369">
    <property type="entry name" value="HlyD-like secretion proteins"/>
    <property type="match status" value="1"/>
</dbReference>
<dbReference type="InterPro" id="IPR058636">
    <property type="entry name" value="Beta-barrel_YknX"/>
</dbReference>
<evidence type="ECO:0000259" key="6">
    <source>
        <dbReference type="Pfam" id="PF25917"/>
    </source>
</evidence>
<feature type="compositionally biased region" description="Gly residues" evidence="5">
    <location>
        <begin position="329"/>
        <end position="341"/>
    </location>
</feature>
<keyword evidence="9" id="KW-1185">Reference proteome</keyword>
<feature type="coiled-coil region" evidence="4">
    <location>
        <begin position="109"/>
        <end position="159"/>
    </location>
</feature>
<reference evidence="9" key="1">
    <citation type="journal article" date="2019" name="Int. J. Syst. Evol. Microbiol.">
        <title>The Global Catalogue of Microorganisms (GCM) 10K type strain sequencing project: providing services to taxonomists for standard genome sequencing and annotation.</title>
        <authorList>
            <consortium name="The Broad Institute Genomics Platform"/>
            <consortium name="The Broad Institute Genome Sequencing Center for Infectious Disease"/>
            <person name="Wu L."/>
            <person name="Ma J."/>
        </authorList>
    </citation>
    <scope>NUCLEOTIDE SEQUENCE [LARGE SCALE GENOMIC DNA]</scope>
    <source>
        <strain evidence="9">CCUG 57113</strain>
    </source>
</reference>
<feature type="domain" description="Multidrug resistance protein MdtA-like barrel-sandwich hybrid" evidence="6">
    <location>
        <begin position="64"/>
        <end position="188"/>
    </location>
</feature>
<evidence type="ECO:0000256" key="2">
    <source>
        <dbReference type="ARBA" id="ARBA00009477"/>
    </source>
</evidence>
<accession>A0ABW0LRD7</accession>
<dbReference type="Gene3D" id="2.40.50.100">
    <property type="match status" value="1"/>
</dbReference>
<dbReference type="PANTHER" id="PTHR32347">
    <property type="entry name" value="EFFLUX SYSTEM COMPONENT YKNX-RELATED"/>
    <property type="match status" value="1"/>
</dbReference>
<proteinExistence type="inferred from homology"/>
<name>A0ABW0LRD7_9BACL</name>
<comment type="subcellular location">
    <subcellularLocation>
        <location evidence="1">Cell envelope</location>
    </subcellularLocation>
</comment>
<evidence type="ECO:0000256" key="1">
    <source>
        <dbReference type="ARBA" id="ARBA00004196"/>
    </source>
</evidence>
<sequence>MKRKSLWIAGLVVVLAAGSWGGYAVYGKKDKQLAATLNTTQVRKGTLEVKVSGTGTIQPYARETLKSDVSGTVAKVNFKEGDTVKKGDVLATFEEEDNSSQVKSKQIDIKKKKLELGDLQTKYKEAADDESRESIALNIQKQQLDIELAEEDLDSLQDDEGIDPLVAPIGGVLSTFDVAVGDSLNPNAELGEIVDFSKLQMVVGVDELDIPKVKVGQTAKILVEALPENSYAGKVVTIADEGTSSNGVASFDVTVELETKNDLKVGMSAEASIMTAQKADALYVPVAAVQSSRGKYYVMVPGSGTETENGATMTGQGGAAGGQAAAGQGAAGQGAQSGQGGQSAAEGGQTGQQAQGGQAAQGEQAGQGGPAAGQNGENASRFQNMTEEERAAMREQFMAARENGGTAGGFGGNFASGGTSGATTGVTTTSRVEVEVGINNEDYIEIVSGLKEGDLVVLPTVASSSSSNNQAGGFGVQGLGAGGLGGAGAFPGGAGGFGGAGGIRQQSSGSGAAGGGR</sequence>
<dbReference type="EMBL" id="JBHSMH010000005">
    <property type="protein sequence ID" value="MFC5467567.1"/>
    <property type="molecule type" value="Genomic_DNA"/>
</dbReference>
<dbReference type="NCBIfam" id="TIGR01730">
    <property type="entry name" value="RND_mfp"/>
    <property type="match status" value="1"/>
</dbReference>
<comment type="similarity">
    <text evidence="2">Belongs to the membrane fusion protein (MFP) (TC 8.A.1) family.</text>
</comment>
<dbReference type="InterPro" id="IPR058625">
    <property type="entry name" value="MdtA-like_BSH"/>
</dbReference>
<dbReference type="Pfam" id="PF25917">
    <property type="entry name" value="BSH_RND"/>
    <property type="match status" value="1"/>
</dbReference>
<dbReference type="Gene3D" id="2.40.30.170">
    <property type="match status" value="1"/>
</dbReference>
<feature type="region of interest" description="Disordered" evidence="5">
    <location>
        <begin position="495"/>
        <end position="517"/>
    </location>
</feature>
<evidence type="ECO:0000256" key="3">
    <source>
        <dbReference type="ARBA" id="ARBA00023054"/>
    </source>
</evidence>
<evidence type="ECO:0000313" key="9">
    <source>
        <dbReference type="Proteomes" id="UP001596105"/>
    </source>
</evidence>
<feature type="compositionally biased region" description="Low complexity" evidence="5">
    <location>
        <begin position="342"/>
        <end position="364"/>
    </location>
</feature>
<keyword evidence="3 4" id="KW-0175">Coiled coil</keyword>
<gene>
    <name evidence="8" type="ORF">ACFPPD_02485</name>
</gene>
<dbReference type="Pfam" id="PF25990">
    <property type="entry name" value="Beta-barrel_YknX"/>
    <property type="match status" value="1"/>
</dbReference>
<protein>
    <submittedName>
        <fullName evidence="8">Efflux RND transporter periplasmic adaptor subunit</fullName>
    </submittedName>
</protein>
<dbReference type="InterPro" id="IPR006143">
    <property type="entry name" value="RND_pump_MFP"/>
</dbReference>
<comment type="caution">
    <text evidence="8">The sequence shown here is derived from an EMBL/GenBank/DDBJ whole genome shotgun (WGS) entry which is preliminary data.</text>
</comment>
<evidence type="ECO:0000256" key="5">
    <source>
        <dbReference type="SAM" id="MobiDB-lite"/>
    </source>
</evidence>
<feature type="region of interest" description="Disordered" evidence="5">
    <location>
        <begin position="308"/>
        <end position="378"/>
    </location>
</feature>
<dbReference type="Gene3D" id="2.40.420.20">
    <property type="match status" value="1"/>
</dbReference>
<dbReference type="InterPro" id="IPR050465">
    <property type="entry name" value="UPF0194_transport"/>
</dbReference>
<evidence type="ECO:0000313" key="8">
    <source>
        <dbReference type="EMBL" id="MFC5467567.1"/>
    </source>
</evidence>
<dbReference type="Proteomes" id="UP001596105">
    <property type="component" value="Unassembled WGS sequence"/>
</dbReference>
<organism evidence="8 9">
    <name type="scientific">Cohnella suwonensis</name>
    <dbReference type="NCBI Taxonomy" id="696072"/>
    <lineage>
        <taxon>Bacteria</taxon>
        <taxon>Bacillati</taxon>
        <taxon>Bacillota</taxon>
        <taxon>Bacilli</taxon>
        <taxon>Bacillales</taxon>
        <taxon>Paenibacillaceae</taxon>
        <taxon>Cohnella</taxon>
    </lineage>
</organism>
<dbReference type="PANTHER" id="PTHR32347:SF14">
    <property type="entry name" value="EFFLUX SYSTEM COMPONENT YKNX-RELATED"/>
    <property type="match status" value="1"/>
</dbReference>
<feature type="domain" description="YknX-like beta-barrel" evidence="7">
    <location>
        <begin position="205"/>
        <end position="271"/>
    </location>
</feature>
<evidence type="ECO:0000256" key="4">
    <source>
        <dbReference type="SAM" id="Coils"/>
    </source>
</evidence>
<dbReference type="RefSeq" id="WP_209742784.1">
    <property type="nucleotide sequence ID" value="NZ_JBHSMH010000005.1"/>
</dbReference>